<comment type="similarity">
    <text evidence="2">Belongs to the multi antimicrobial extrusion (MATE) (TC 2.A.66.1) family.</text>
</comment>
<keyword evidence="5 6" id="KW-0472">Membrane</keyword>
<dbReference type="NCBIfam" id="TIGR00797">
    <property type="entry name" value="matE"/>
    <property type="match status" value="1"/>
</dbReference>
<gene>
    <name evidence="7" type="ORF">E7746_01050</name>
</gene>
<feature type="transmembrane region" description="Helical" evidence="6">
    <location>
        <begin position="270"/>
        <end position="297"/>
    </location>
</feature>
<feature type="transmembrane region" description="Helical" evidence="6">
    <location>
        <begin position="411"/>
        <end position="431"/>
    </location>
</feature>
<feature type="transmembrane region" description="Helical" evidence="6">
    <location>
        <begin position="21"/>
        <end position="41"/>
    </location>
</feature>
<dbReference type="GO" id="GO:0042910">
    <property type="term" value="F:xenobiotic transmembrane transporter activity"/>
    <property type="evidence" value="ECO:0007669"/>
    <property type="project" value="InterPro"/>
</dbReference>
<evidence type="ECO:0000256" key="5">
    <source>
        <dbReference type="ARBA" id="ARBA00023136"/>
    </source>
</evidence>
<keyword evidence="8" id="KW-1185">Reference proteome</keyword>
<dbReference type="Pfam" id="PF01554">
    <property type="entry name" value="MatE"/>
    <property type="match status" value="2"/>
</dbReference>
<feature type="transmembrane region" description="Helical" evidence="6">
    <location>
        <begin position="135"/>
        <end position="158"/>
    </location>
</feature>
<keyword evidence="4 6" id="KW-1133">Transmembrane helix</keyword>
<proteinExistence type="inferred from homology"/>
<dbReference type="EMBL" id="CP039393">
    <property type="protein sequence ID" value="QCD34566.1"/>
    <property type="molecule type" value="Genomic_DNA"/>
</dbReference>
<evidence type="ECO:0000256" key="1">
    <source>
        <dbReference type="ARBA" id="ARBA00004141"/>
    </source>
</evidence>
<evidence type="ECO:0000313" key="7">
    <source>
        <dbReference type="EMBL" id="QCD34566.1"/>
    </source>
</evidence>
<dbReference type="PANTHER" id="PTHR42893">
    <property type="entry name" value="PROTEIN DETOXIFICATION 44, CHLOROPLASTIC-RELATED"/>
    <property type="match status" value="1"/>
</dbReference>
<feature type="transmembrane region" description="Helical" evidence="6">
    <location>
        <begin position="237"/>
        <end position="258"/>
    </location>
</feature>
<evidence type="ECO:0000256" key="6">
    <source>
        <dbReference type="SAM" id="Phobius"/>
    </source>
</evidence>
<organism evidence="7 8">
    <name type="scientific">Muribaculum gordoncarteri</name>
    <dbReference type="NCBI Taxonomy" id="2530390"/>
    <lineage>
        <taxon>Bacteria</taxon>
        <taxon>Pseudomonadati</taxon>
        <taxon>Bacteroidota</taxon>
        <taxon>Bacteroidia</taxon>
        <taxon>Bacteroidales</taxon>
        <taxon>Muribaculaceae</taxon>
        <taxon>Muribaculum</taxon>
    </lineage>
</organism>
<sequence length="438" mass="48382">MTTNKQRHNLSVNREILSLSLPSIVTNITTPLLGLVDVAIVGHMDSAAYIGAIAIGGSMFNMLYWLFGFLRMGSSGMTAQAFGAKDRLAQSRILQQALLVAMLAGIAMIVLRHQVCEAVLWFMDVEADTAVLARTYFEILVWGAPAVLGTYVMSGWFLGMQNSRAPMWVSIFINLCNIAVSLVLVYCFNYDIPGVAVGSLVAQWGGFMLACSICLIRYDIVLSTFKEIVEIKGLKHFFRINVDIFLRTLCLVAVTLWFTRTGSRQGTEMLAVNALLMQFFTLFSFFMDGFAFAGEAICGKYIGAGERTLLRRSIDALCRWGAGLAVAFTVIYAVGGDLLLNFLSSEKNVIVHAHEYIYWIITIPVAGFLAFTWDGVFIGATATRSMLLSMAAATAVFFITYALAFPSLGNHGLWLAFICYLLTRGIILSVIGRRYRRY</sequence>
<accession>A0A4P7VE98</accession>
<dbReference type="GO" id="GO:0015297">
    <property type="term" value="F:antiporter activity"/>
    <property type="evidence" value="ECO:0007669"/>
    <property type="project" value="InterPro"/>
</dbReference>
<reference evidence="7 8" key="1">
    <citation type="submission" date="2019-02" db="EMBL/GenBank/DDBJ databases">
        <title>Isolation and identification of novel species under the genus Muribaculum.</title>
        <authorList>
            <person name="Miyake S."/>
            <person name="Ding Y."/>
            <person name="Low A."/>
            <person name="Soh M."/>
            <person name="Seedorf H."/>
        </authorList>
    </citation>
    <scope>NUCLEOTIDE SEQUENCE [LARGE SCALE GENOMIC DNA]</scope>
    <source>
        <strain evidence="7 8">TLL-A4</strain>
    </source>
</reference>
<feature type="transmembrane region" description="Helical" evidence="6">
    <location>
        <begin position="192"/>
        <end position="216"/>
    </location>
</feature>
<keyword evidence="3 6" id="KW-0812">Transmembrane</keyword>
<dbReference type="OrthoDB" id="9776324at2"/>
<name>A0A4P7VE98_9BACT</name>
<dbReference type="GO" id="GO:0005886">
    <property type="term" value="C:plasma membrane"/>
    <property type="evidence" value="ECO:0007669"/>
    <property type="project" value="TreeGrafter"/>
</dbReference>
<evidence type="ECO:0000256" key="3">
    <source>
        <dbReference type="ARBA" id="ARBA00022692"/>
    </source>
</evidence>
<feature type="transmembrane region" description="Helical" evidence="6">
    <location>
        <begin position="97"/>
        <end position="115"/>
    </location>
</feature>
<feature type="transmembrane region" description="Helical" evidence="6">
    <location>
        <begin position="356"/>
        <end position="380"/>
    </location>
</feature>
<feature type="transmembrane region" description="Helical" evidence="6">
    <location>
        <begin position="47"/>
        <end position="67"/>
    </location>
</feature>
<comment type="subcellular location">
    <subcellularLocation>
        <location evidence="1">Membrane</location>
        <topology evidence="1">Multi-pass membrane protein</topology>
    </subcellularLocation>
</comment>
<feature type="transmembrane region" description="Helical" evidence="6">
    <location>
        <begin position="317"/>
        <end position="336"/>
    </location>
</feature>
<evidence type="ECO:0000256" key="2">
    <source>
        <dbReference type="ARBA" id="ARBA00010199"/>
    </source>
</evidence>
<evidence type="ECO:0000256" key="4">
    <source>
        <dbReference type="ARBA" id="ARBA00022989"/>
    </source>
</evidence>
<dbReference type="KEGG" id="mgod:E7746_01050"/>
<dbReference type="RefSeq" id="WP_136409566.1">
    <property type="nucleotide sequence ID" value="NZ_CANQMU010000005.1"/>
</dbReference>
<dbReference type="InterPro" id="IPR044644">
    <property type="entry name" value="DinF-like"/>
</dbReference>
<dbReference type="PANTHER" id="PTHR42893:SF46">
    <property type="entry name" value="PROTEIN DETOXIFICATION 44, CHLOROPLASTIC"/>
    <property type="match status" value="1"/>
</dbReference>
<dbReference type="CDD" id="cd13136">
    <property type="entry name" value="MATE_DinF_like"/>
    <property type="match status" value="1"/>
</dbReference>
<dbReference type="Proteomes" id="UP000297031">
    <property type="component" value="Chromosome"/>
</dbReference>
<feature type="transmembrane region" description="Helical" evidence="6">
    <location>
        <begin position="165"/>
        <end position="186"/>
    </location>
</feature>
<dbReference type="AlphaFoldDB" id="A0A4P7VE98"/>
<dbReference type="InterPro" id="IPR002528">
    <property type="entry name" value="MATE_fam"/>
</dbReference>
<evidence type="ECO:0000313" key="8">
    <source>
        <dbReference type="Proteomes" id="UP000297031"/>
    </source>
</evidence>
<feature type="transmembrane region" description="Helical" evidence="6">
    <location>
        <begin position="387"/>
        <end position="405"/>
    </location>
</feature>
<protein>
    <submittedName>
        <fullName evidence="7">MATE family efflux transporter</fullName>
    </submittedName>
</protein>